<protein>
    <submittedName>
        <fullName evidence="1">Uncharacterized protein</fullName>
    </submittedName>
</protein>
<dbReference type="KEGG" id="hte:Hydth_0343"/>
<dbReference type="KEGG" id="hth:HTH_0345"/>
<gene>
    <name evidence="1" type="ordered locus">HTH_0345</name>
</gene>
<dbReference type="Proteomes" id="UP000002574">
    <property type="component" value="Chromosome"/>
</dbReference>
<dbReference type="EMBL" id="AP011112">
    <property type="protein sequence ID" value="BAI68811.1"/>
    <property type="molecule type" value="Genomic_DNA"/>
</dbReference>
<organism evidence="1 2">
    <name type="scientific">Hydrogenobacter thermophilus (strain DSM 6534 / IAM 12695 / TK-6)</name>
    <dbReference type="NCBI Taxonomy" id="608538"/>
    <lineage>
        <taxon>Bacteria</taxon>
        <taxon>Pseudomonadati</taxon>
        <taxon>Aquificota</taxon>
        <taxon>Aquificia</taxon>
        <taxon>Aquificales</taxon>
        <taxon>Aquificaceae</taxon>
        <taxon>Hydrogenobacter</taxon>
    </lineage>
</organism>
<evidence type="ECO:0000313" key="1">
    <source>
        <dbReference type="EMBL" id="BAI68811.1"/>
    </source>
</evidence>
<proteinExistence type="predicted"/>
<reference evidence="1 2" key="1">
    <citation type="journal article" date="2010" name="J. Bacteriol.">
        <title>Complete genome sequence of the thermophilic, obligately chemolithoautotrophic hydrogen-oxidizing bacterium Hydrogenobacter thermophilus TK-6.</title>
        <authorList>
            <person name="Arai H."/>
            <person name="Kanbe H."/>
            <person name="Ishii M."/>
            <person name="Igarashi Y."/>
        </authorList>
    </citation>
    <scope>NUCLEOTIDE SEQUENCE [LARGE SCALE GENOMIC DNA]</scope>
    <source>
        <strain evidence="2">DSM 6534 / IAM 12695 / TK-6 [Tokyo]</strain>
    </source>
</reference>
<accession>D3DG59</accession>
<sequence>MDMLKEEDIVARSVSIEVVGEIHRCKEGPSSRFYCLPVVIHFDNGEKRAYMLKAHSEPKTLQDFLENKKGLKDRMEKSFALLKNGEIRYASYLLTQQETSG</sequence>
<dbReference type="STRING" id="608538.HTH_0345"/>
<keyword evidence="2" id="KW-1185">Reference proteome</keyword>
<dbReference type="AlphaFoldDB" id="D3DG59"/>
<name>D3DG59_HYDTT</name>
<evidence type="ECO:0000313" key="2">
    <source>
        <dbReference type="Proteomes" id="UP000002574"/>
    </source>
</evidence>
<dbReference type="OrthoDB" id="14954at2"/>